<evidence type="ECO:0000313" key="2">
    <source>
        <dbReference type="EMBL" id="KKN31559.1"/>
    </source>
</evidence>
<sequence length="55" mass="6342">MGTFAHFRNIYNAAFEDCKPEIIVVLLKVYSVFCALMLFLAIYALMDRALNGFEF</sequence>
<keyword evidence="1" id="KW-0472">Membrane</keyword>
<keyword evidence="1" id="KW-0812">Transmembrane</keyword>
<gene>
    <name evidence="2" type="ORF">LCGC14_0822760</name>
</gene>
<reference evidence="2" key="1">
    <citation type="journal article" date="2015" name="Nature">
        <title>Complex archaea that bridge the gap between prokaryotes and eukaryotes.</title>
        <authorList>
            <person name="Spang A."/>
            <person name="Saw J.H."/>
            <person name="Jorgensen S.L."/>
            <person name="Zaremba-Niedzwiedzka K."/>
            <person name="Martijn J."/>
            <person name="Lind A.E."/>
            <person name="van Eijk R."/>
            <person name="Schleper C."/>
            <person name="Guy L."/>
            <person name="Ettema T.J."/>
        </authorList>
    </citation>
    <scope>NUCLEOTIDE SEQUENCE</scope>
</reference>
<name>A0A0F9PMY9_9ZZZZ</name>
<protein>
    <submittedName>
        <fullName evidence="2">Uncharacterized protein</fullName>
    </submittedName>
</protein>
<dbReference type="Pfam" id="PF20532">
    <property type="entry name" value="DUF6747"/>
    <property type="match status" value="1"/>
</dbReference>
<evidence type="ECO:0000256" key="1">
    <source>
        <dbReference type="SAM" id="Phobius"/>
    </source>
</evidence>
<dbReference type="InterPro" id="IPR046635">
    <property type="entry name" value="DUF6747"/>
</dbReference>
<dbReference type="AlphaFoldDB" id="A0A0F9PMY9"/>
<keyword evidence="1" id="KW-1133">Transmembrane helix</keyword>
<feature type="transmembrane region" description="Helical" evidence="1">
    <location>
        <begin position="22"/>
        <end position="46"/>
    </location>
</feature>
<organism evidence="2">
    <name type="scientific">marine sediment metagenome</name>
    <dbReference type="NCBI Taxonomy" id="412755"/>
    <lineage>
        <taxon>unclassified sequences</taxon>
        <taxon>metagenomes</taxon>
        <taxon>ecological metagenomes</taxon>
    </lineage>
</organism>
<proteinExistence type="predicted"/>
<accession>A0A0F9PMY9</accession>
<dbReference type="EMBL" id="LAZR01002320">
    <property type="protein sequence ID" value="KKN31559.1"/>
    <property type="molecule type" value="Genomic_DNA"/>
</dbReference>
<comment type="caution">
    <text evidence="2">The sequence shown here is derived from an EMBL/GenBank/DDBJ whole genome shotgun (WGS) entry which is preliminary data.</text>
</comment>